<evidence type="ECO:0000256" key="8">
    <source>
        <dbReference type="SAM" id="Phobius"/>
    </source>
</evidence>
<feature type="transmembrane region" description="Helical" evidence="8">
    <location>
        <begin position="82"/>
        <end position="99"/>
    </location>
</feature>
<evidence type="ECO:0000256" key="6">
    <source>
        <dbReference type="ARBA" id="ARBA00022989"/>
    </source>
</evidence>
<dbReference type="PANTHER" id="PTHR30472:SF67">
    <property type="entry name" value="PERMEASE OF ABC TRANSPORTER-RELATED"/>
    <property type="match status" value="1"/>
</dbReference>
<dbReference type="GO" id="GO:0022857">
    <property type="term" value="F:transmembrane transporter activity"/>
    <property type="evidence" value="ECO:0007669"/>
    <property type="project" value="InterPro"/>
</dbReference>
<keyword evidence="5 8" id="KW-0812">Transmembrane</keyword>
<keyword evidence="4" id="KW-1003">Cell membrane</keyword>
<evidence type="ECO:0000256" key="1">
    <source>
        <dbReference type="ARBA" id="ARBA00004651"/>
    </source>
</evidence>
<keyword evidence="10" id="KW-1185">Reference proteome</keyword>
<feature type="transmembrane region" description="Helical" evidence="8">
    <location>
        <begin position="137"/>
        <end position="158"/>
    </location>
</feature>
<dbReference type="EMBL" id="QJJK01000002">
    <property type="protein sequence ID" value="PXW63376.1"/>
    <property type="molecule type" value="Genomic_DNA"/>
</dbReference>
<evidence type="ECO:0000313" key="9">
    <source>
        <dbReference type="EMBL" id="PXW63376.1"/>
    </source>
</evidence>
<dbReference type="RefSeq" id="WP_210206378.1">
    <property type="nucleotide sequence ID" value="NZ_CAKNFM010000002.1"/>
</dbReference>
<dbReference type="SUPFAM" id="SSF81345">
    <property type="entry name" value="ABC transporter involved in vitamin B12 uptake, BtuC"/>
    <property type="match status" value="1"/>
</dbReference>
<evidence type="ECO:0000256" key="5">
    <source>
        <dbReference type="ARBA" id="ARBA00022692"/>
    </source>
</evidence>
<dbReference type="CDD" id="cd06550">
    <property type="entry name" value="TM_ABC_iron-siderophores_like"/>
    <property type="match status" value="1"/>
</dbReference>
<evidence type="ECO:0000313" key="10">
    <source>
        <dbReference type="Proteomes" id="UP000248021"/>
    </source>
</evidence>
<comment type="subcellular location">
    <subcellularLocation>
        <location evidence="1">Cell membrane</location>
        <topology evidence="1">Multi-pass membrane protein</topology>
    </subcellularLocation>
</comment>
<dbReference type="GO" id="GO:0033214">
    <property type="term" value="P:siderophore-iron import into cell"/>
    <property type="evidence" value="ECO:0007669"/>
    <property type="project" value="TreeGrafter"/>
</dbReference>
<dbReference type="Gene3D" id="1.10.3470.10">
    <property type="entry name" value="ABC transporter involved in vitamin B12 uptake, BtuC"/>
    <property type="match status" value="1"/>
</dbReference>
<dbReference type="Pfam" id="PF01032">
    <property type="entry name" value="FecCD"/>
    <property type="match status" value="1"/>
</dbReference>
<dbReference type="GO" id="GO:0005886">
    <property type="term" value="C:plasma membrane"/>
    <property type="evidence" value="ECO:0007669"/>
    <property type="project" value="UniProtKB-SubCell"/>
</dbReference>
<evidence type="ECO:0000256" key="4">
    <source>
        <dbReference type="ARBA" id="ARBA00022475"/>
    </source>
</evidence>
<dbReference type="InterPro" id="IPR000522">
    <property type="entry name" value="ABC_transptr_permease_BtuC"/>
</dbReference>
<evidence type="ECO:0000256" key="7">
    <source>
        <dbReference type="ARBA" id="ARBA00023136"/>
    </source>
</evidence>
<dbReference type="PANTHER" id="PTHR30472">
    <property type="entry name" value="FERRIC ENTEROBACTIN TRANSPORT SYSTEM PERMEASE PROTEIN"/>
    <property type="match status" value="1"/>
</dbReference>
<feature type="transmembrane region" description="Helical" evidence="8">
    <location>
        <begin position="212"/>
        <end position="231"/>
    </location>
</feature>
<feature type="transmembrane region" description="Helical" evidence="8">
    <location>
        <begin position="20"/>
        <end position="44"/>
    </location>
</feature>
<keyword evidence="6 8" id="KW-1133">Transmembrane helix</keyword>
<feature type="transmembrane region" description="Helical" evidence="8">
    <location>
        <begin position="328"/>
        <end position="346"/>
    </location>
</feature>
<dbReference type="Proteomes" id="UP000248021">
    <property type="component" value="Unassembled WGS sequence"/>
</dbReference>
<sequence length="352" mass="36420">MTSSPARTGSATARPDPLISLAVMLGIAVVVSTVLTVGIGSVHVPPGTALAIVREALSPTGEVASWSRGQQHIILDLRIPRALLGAMVGAGLGIVGAVLQSITRNPLADPYLFGVSSGAAVGAVTVILYTGAFLGALTLPLAAFAGALVSMAAVFVLARENGGFGTERLVLTGVAVHFVLMAATNVLIFNASDRGAEGAIFWMMGSFGNARWNILAGPLIALILGTAWVMHRARDLDALSLGDEGAHTLGVSVKKLRLEMFAATALMTGVFVAASGAVGFIGLIIPHCARWLVGARMRRTVPIAGLMGAIFAVWVDAASRWLMAPRELPLGVMTAAIGGLFFVVVLKRQRNL</sequence>
<dbReference type="AlphaFoldDB" id="A0A2V3UDM1"/>
<dbReference type="FunFam" id="1.10.3470.10:FF:000001">
    <property type="entry name" value="Vitamin B12 ABC transporter permease BtuC"/>
    <property type="match status" value="1"/>
</dbReference>
<evidence type="ECO:0000256" key="3">
    <source>
        <dbReference type="ARBA" id="ARBA00022448"/>
    </source>
</evidence>
<feature type="transmembrane region" description="Helical" evidence="8">
    <location>
        <begin position="170"/>
        <end position="191"/>
    </location>
</feature>
<reference evidence="9 10" key="1">
    <citation type="submission" date="2018-05" db="EMBL/GenBank/DDBJ databases">
        <title>Genomic Encyclopedia of Type Strains, Phase IV (KMG-IV): sequencing the most valuable type-strain genomes for metagenomic binning, comparative biology and taxonomic classification.</title>
        <authorList>
            <person name="Goeker M."/>
        </authorList>
    </citation>
    <scope>NUCLEOTIDE SEQUENCE [LARGE SCALE GENOMIC DNA]</scope>
    <source>
        <strain evidence="9 10">DSM 6462</strain>
    </source>
</reference>
<comment type="caution">
    <text evidence="9">The sequence shown here is derived from an EMBL/GenBank/DDBJ whole genome shotgun (WGS) entry which is preliminary data.</text>
</comment>
<comment type="similarity">
    <text evidence="2">Belongs to the binding-protein-dependent transport system permease family. FecCD subfamily.</text>
</comment>
<dbReference type="InterPro" id="IPR037294">
    <property type="entry name" value="ABC_BtuC-like"/>
</dbReference>
<protein>
    <submittedName>
        <fullName evidence="9">Iron complex transport system permease protein</fullName>
    </submittedName>
</protein>
<gene>
    <name evidence="9" type="ORF">C7450_102291</name>
</gene>
<keyword evidence="3" id="KW-0813">Transport</keyword>
<feature type="transmembrane region" description="Helical" evidence="8">
    <location>
        <begin position="301"/>
        <end position="322"/>
    </location>
</feature>
<proteinExistence type="inferred from homology"/>
<keyword evidence="7 8" id="KW-0472">Membrane</keyword>
<feature type="transmembrane region" description="Helical" evidence="8">
    <location>
        <begin position="260"/>
        <end position="289"/>
    </location>
</feature>
<feature type="transmembrane region" description="Helical" evidence="8">
    <location>
        <begin position="111"/>
        <end position="130"/>
    </location>
</feature>
<evidence type="ECO:0000256" key="2">
    <source>
        <dbReference type="ARBA" id="ARBA00007935"/>
    </source>
</evidence>
<accession>A0A2V3UDM1</accession>
<organism evidence="9 10">
    <name type="scientific">Chelatococcus asaccharovorans</name>
    <dbReference type="NCBI Taxonomy" id="28210"/>
    <lineage>
        <taxon>Bacteria</taxon>
        <taxon>Pseudomonadati</taxon>
        <taxon>Pseudomonadota</taxon>
        <taxon>Alphaproteobacteria</taxon>
        <taxon>Hyphomicrobiales</taxon>
        <taxon>Chelatococcaceae</taxon>
        <taxon>Chelatococcus</taxon>
    </lineage>
</organism>
<name>A0A2V3UDM1_9HYPH</name>